<keyword evidence="1" id="KW-1133">Transmembrane helix</keyword>
<evidence type="ECO:0000256" key="1">
    <source>
        <dbReference type="SAM" id="Phobius"/>
    </source>
</evidence>
<dbReference type="EMBL" id="CADIKC010000009">
    <property type="protein sequence ID" value="CAB3729279.1"/>
    <property type="molecule type" value="Genomic_DNA"/>
</dbReference>
<organism evidence="2 3">
    <name type="scientific">Paraburkholderia sediminicola</name>
    <dbReference type="NCBI Taxonomy" id="458836"/>
    <lineage>
        <taxon>Bacteria</taxon>
        <taxon>Pseudomonadati</taxon>
        <taxon>Pseudomonadota</taxon>
        <taxon>Betaproteobacteria</taxon>
        <taxon>Burkholderiales</taxon>
        <taxon>Burkholderiaceae</taxon>
        <taxon>Paraburkholderia</taxon>
    </lineage>
</organism>
<reference evidence="2 3" key="1">
    <citation type="submission" date="2020-04" db="EMBL/GenBank/DDBJ databases">
        <authorList>
            <person name="De Canck E."/>
        </authorList>
    </citation>
    <scope>NUCLEOTIDE SEQUENCE [LARGE SCALE GENOMIC DNA]</scope>
    <source>
        <strain evidence="2 3">LMG 24238</strain>
    </source>
</reference>
<evidence type="ECO:0000313" key="2">
    <source>
        <dbReference type="EMBL" id="CAB3729279.1"/>
    </source>
</evidence>
<keyword evidence="1" id="KW-0472">Membrane</keyword>
<protein>
    <submittedName>
        <fullName evidence="2">Uncharacterized protein</fullName>
    </submittedName>
</protein>
<dbReference type="AlphaFoldDB" id="A0A6J5C9H7"/>
<keyword evidence="1" id="KW-0812">Transmembrane</keyword>
<evidence type="ECO:0000313" key="3">
    <source>
        <dbReference type="Proteomes" id="UP000494255"/>
    </source>
</evidence>
<sequence>MDFIVWFFLDVLCWGVGAFGLKVLSFGRLRVSKLEPEWVAGFGAVAITVTFASMIYMIKKGL</sequence>
<accession>A0A6J5C9H7</accession>
<dbReference type="Proteomes" id="UP000494255">
    <property type="component" value="Unassembled WGS sequence"/>
</dbReference>
<dbReference type="GeneID" id="97044156"/>
<dbReference type="RefSeq" id="WP_175053303.1">
    <property type="nucleotide sequence ID" value="NZ_CADIKC010000009.1"/>
</dbReference>
<name>A0A6J5C9H7_9BURK</name>
<gene>
    <name evidence="2" type="ORF">LMG24238_05571</name>
</gene>
<proteinExistence type="predicted"/>
<keyword evidence="3" id="KW-1185">Reference proteome</keyword>
<feature type="transmembrane region" description="Helical" evidence="1">
    <location>
        <begin position="38"/>
        <end position="58"/>
    </location>
</feature>
<feature type="transmembrane region" description="Helical" evidence="1">
    <location>
        <begin position="6"/>
        <end position="26"/>
    </location>
</feature>